<sequence length="87" mass="9536">MAVGNAAAVIATGFGVDDTQGYQLATIVALAVHFFARVKVSDHCFELSTLFDPTARLRTGHRMHQCFQIDVHHSLRVVRLVALVFAV</sequence>
<dbReference type="EMBL" id="REGN01000725">
    <property type="protein sequence ID" value="RNA39641.1"/>
    <property type="molecule type" value="Genomic_DNA"/>
</dbReference>
<dbReference type="AlphaFoldDB" id="A0A3M7SUY4"/>
<comment type="caution">
    <text evidence="1">The sequence shown here is derived from an EMBL/GenBank/DDBJ whole genome shotgun (WGS) entry which is preliminary data.</text>
</comment>
<evidence type="ECO:0000313" key="1">
    <source>
        <dbReference type="EMBL" id="RNA39641.1"/>
    </source>
</evidence>
<proteinExistence type="predicted"/>
<reference evidence="1 2" key="1">
    <citation type="journal article" date="2018" name="Sci. Rep.">
        <title>Genomic signatures of local adaptation to the degree of environmental predictability in rotifers.</title>
        <authorList>
            <person name="Franch-Gras L."/>
            <person name="Hahn C."/>
            <person name="Garcia-Roger E.M."/>
            <person name="Carmona M.J."/>
            <person name="Serra M."/>
            <person name="Gomez A."/>
        </authorList>
    </citation>
    <scope>NUCLEOTIDE SEQUENCE [LARGE SCALE GENOMIC DNA]</scope>
    <source>
        <strain evidence="1">HYR1</strain>
    </source>
</reference>
<name>A0A3M7SUY4_BRAPC</name>
<protein>
    <submittedName>
        <fullName evidence="1">Uncharacterized protein</fullName>
    </submittedName>
</protein>
<organism evidence="1 2">
    <name type="scientific">Brachionus plicatilis</name>
    <name type="common">Marine rotifer</name>
    <name type="synonym">Brachionus muelleri</name>
    <dbReference type="NCBI Taxonomy" id="10195"/>
    <lineage>
        <taxon>Eukaryota</taxon>
        <taxon>Metazoa</taxon>
        <taxon>Spiralia</taxon>
        <taxon>Gnathifera</taxon>
        <taxon>Rotifera</taxon>
        <taxon>Eurotatoria</taxon>
        <taxon>Monogononta</taxon>
        <taxon>Pseudotrocha</taxon>
        <taxon>Ploima</taxon>
        <taxon>Brachionidae</taxon>
        <taxon>Brachionus</taxon>
    </lineage>
</organism>
<keyword evidence="2" id="KW-1185">Reference proteome</keyword>
<gene>
    <name evidence="1" type="ORF">BpHYR1_009844</name>
</gene>
<evidence type="ECO:0000313" key="2">
    <source>
        <dbReference type="Proteomes" id="UP000276133"/>
    </source>
</evidence>
<dbReference type="Proteomes" id="UP000276133">
    <property type="component" value="Unassembled WGS sequence"/>
</dbReference>
<accession>A0A3M7SUY4</accession>